<proteinExistence type="predicted"/>
<keyword evidence="6" id="KW-0812">Transmembrane</keyword>
<dbReference type="Pfam" id="PF13455">
    <property type="entry name" value="MUG113"/>
    <property type="match status" value="1"/>
</dbReference>
<dbReference type="SMART" id="SM00974">
    <property type="entry name" value="T5orf172"/>
    <property type="match status" value="1"/>
</dbReference>
<dbReference type="HOGENOM" id="CLU_024787_2_0_0"/>
<feature type="coiled-coil region" evidence="5">
    <location>
        <begin position="192"/>
        <end position="232"/>
    </location>
</feature>
<dbReference type="RefSeq" id="WP_014295818.1">
    <property type="nucleotide sequence ID" value="NC_016751.1"/>
</dbReference>
<evidence type="ECO:0000259" key="7">
    <source>
        <dbReference type="SMART" id="SM00974"/>
    </source>
</evidence>
<organism evidence="8 9">
    <name type="scientific">Marinitoga piezophila (strain DSM 14283 / JCM 11233 / KA3)</name>
    <dbReference type="NCBI Taxonomy" id="443254"/>
    <lineage>
        <taxon>Bacteria</taxon>
        <taxon>Thermotogati</taxon>
        <taxon>Thermotogota</taxon>
        <taxon>Thermotogae</taxon>
        <taxon>Petrotogales</taxon>
        <taxon>Petrotogaceae</taxon>
        <taxon>Marinitoga</taxon>
    </lineage>
</organism>
<keyword evidence="4" id="KW-0505">Motor protein</keyword>
<keyword evidence="6" id="KW-0472">Membrane</keyword>
<keyword evidence="9" id="KW-1185">Reference proteome</keyword>
<accession>H2J418</accession>
<evidence type="ECO:0000256" key="5">
    <source>
        <dbReference type="SAM" id="Coils"/>
    </source>
</evidence>
<dbReference type="Proteomes" id="UP000007161">
    <property type="component" value="Chromosome"/>
</dbReference>
<comment type="subcellular location">
    <subcellularLocation>
        <location evidence="1">Cytoplasm</location>
    </subcellularLocation>
</comment>
<evidence type="ECO:0000256" key="6">
    <source>
        <dbReference type="SAM" id="Phobius"/>
    </source>
</evidence>
<dbReference type="InterPro" id="IPR018306">
    <property type="entry name" value="Phage_T5_Orf172_DNA-bd"/>
</dbReference>
<reference evidence="9" key="2">
    <citation type="submission" date="2012-01" db="EMBL/GenBank/DDBJ databases">
        <title>Complete sequence of chromosome of Marinitoga piezophila KA3.</title>
        <authorList>
            <person name="Lucas S."/>
            <person name="Han J."/>
            <person name="Lapidus A."/>
            <person name="Cheng J.-F."/>
            <person name="Goodwin L."/>
            <person name="Pitluck S."/>
            <person name="Peters L."/>
            <person name="Mikhailova N."/>
            <person name="Teshima H."/>
            <person name="Detter J.C."/>
            <person name="Han C."/>
            <person name="Tapia R."/>
            <person name="Land M."/>
            <person name="Hauser L."/>
            <person name="Kyrpides N."/>
            <person name="Ivanova N."/>
            <person name="Pagani I."/>
            <person name="Jebbar M."/>
            <person name="Vannier P."/>
            <person name="Oger P."/>
            <person name="Cario A."/>
            <person name="Bartlett D."/>
            <person name="Noll K.M."/>
            <person name="Woyke T."/>
        </authorList>
    </citation>
    <scope>NUCLEOTIDE SEQUENCE [LARGE SCALE GENOMIC DNA]</scope>
    <source>
        <strain evidence="9">DSM 14283 / JCM 11233 / KA3</strain>
    </source>
</reference>
<evidence type="ECO:0000256" key="1">
    <source>
        <dbReference type="ARBA" id="ARBA00004496"/>
    </source>
</evidence>
<reference evidence="8 9" key="1">
    <citation type="journal article" date="2012" name="J. Bacteriol.">
        <title>Complete Genome Sequence of the Thermophilic, Piezophilic, Heterotrophic Bacterium Marinitoga piezophila KA3.</title>
        <authorList>
            <person name="Lucas S."/>
            <person name="Han J."/>
            <person name="Lapidus A."/>
            <person name="Cheng J.F."/>
            <person name="Goodwin L.A."/>
            <person name="Pitluck S."/>
            <person name="Peters L."/>
            <person name="Mikhailova N."/>
            <person name="Teshima H."/>
            <person name="Detter J.C."/>
            <person name="Han C."/>
            <person name="Tapia R."/>
            <person name="Land M."/>
            <person name="Hauser L."/>
            <person name="Kyrpides N.C."/>
            <person name="Ivanova N."/>
            <person name="Pagani I."/>
            <person name="Vannier P."/>
            <person name="Oger P."/>
            <person name="Bartlett D.H."/>
            <person name="Noll K.M."/>
            <person name="Woyke T."/>
            <person name="Jebbar M."/>
        </authorList>
    </citation>
    <scope>NUCLEOTIDE SEQUENCE [LARGE SCALE GENOMIC DNA]</scope>
    <source>
        <strain evidence="9">DSM 14283 / JCM 11233 / KA3</strain>
    </source>
</reference>
<dbReference type="PANTHER" id="PTHR46349">
    <property type="entry name" value="CINGULIN-LIKE PROTEIN 1-RELATED"/>
    <property type="match status" value="1"/>
</dbReference>
<gene>
    <name evidence="8" type="ordered locus">Marpi_0295</name>
</gene>
<feature type="domain" description="Bacteriophage T5 Orf172 DNA-binding" evidence="7">
    <location>
        <begin position="467"/>
        <end position="550"/>
    </location>
</feature>
<evidence type="ECO:0000313" key="9">
    <source>
        <dbReference type="Proteomes" id="UP000007161"/>
    </source>
</evidence>
<keyword evidence="5" id="KW-0175">Coiled coil</keyword>
<dbReference type="eggNOG" id="COG1196">
    <property type="taxonomic scope" value="Bacteria"/>
</dbReference>
<name>H2J418_MARPK</name>
<feature type="coiled-coil region" evidence="5">
    <location>
        <begin position="362"/>
        <end position="450"/>
    </location>
</feature>
<keyword evidence="6" id="KW-1133">Transmembrane helix</keyword>
<dbReference type="PANTHER" id="PTHR46349:SF6">
    <property type="entry name" value="MYOSIN-6-LIKE"/>
    <property type="match status" value="1"/>
</dbReference>
<dbReference type="GO" id="GO:0005923">
    <property type="term" value="C:bicellular tight junction"/>
    <property type="evidence" value="ECO:0007669"/>
    <property type="project" value="TreeGrafter"/>
</dbReference>
<evidence type="ECO:0000256" key="2">
    <source>
        <dbReference type="ARBA" id="ARBA00022490"/>
    </source>
</evidence>
<evidence type="ECO:0000256" key="3">
    <source>
        <dbReference type="ARBA" id="ARBA00023123"/>
    </source>
</evidence>
<sequence length="599" mass="70022">MIKLMTFLTLISGSILGILISGIAKDITFNGMNVNNLLFYILGFLFLLEFIILFSKAMRMEIIKKDINKKNKLIKALKKEADSLINKAAEIERNLTGKEWTYKKKMAKAEKLKNEAKNIYEKIHNIEKEIEDLEFHLKELMGKKNNQDKNEDISYEGKINSKEEDKKYKEEPNSNVDIVLAKAQQKAQYIIAEAEKKAKEILGDAYENAKEKEQLEKKIEELRKIEKALRNTINGYGNEYIIPTYTVLDELIEEYGYSEASQKIKEIRKTMRKMIKDRTAAKCDYADHYRADNAKDFVIDAFNGKVATIMAKVKHDNYGILRQKIIDAFHLVNKLGKPFQNARVTNEYLQLKLDELKYATFLKELKLKDMEEQRRIREQMREEEKARREIEKALKEAQKEEEMLQKAMEKVRAELAVATEQQKAKYEAQLEKLKQKLEEAEARNQRAISMAQQTKAGHVYIISNIGSFGENVYKIGMTRRLEPLDRVRELGDASVPFPFDVHALIYSENAPELENRLHKFFEEKRMNKVNLRKEFFKVTIAEIKEFLEKEGIEAKWTIQAEAAEYRETLAIEEGLKKGTYTKDRFGHFVPVKLEEYERN</sequence>
<feature type="transmembrane region" description="Helical" evidence="6">
    <location>
        <begin position="34"/>
        <end position="55"/>
    </location>
</feature>
<dbReference type="Pfam" id="PF13250">
    <property type="entry name" value="SNIPE"/>
    <property type="match status" value="1"/>
</dbReference>
<dbReference type="KEGG" id="mpz:Marpi_0295"/>
<evidence type="ECO:0000256" key="4">
    <source>
        <dbReference type="ARBA" id="ARBA00023175"/>
    </source>
</evidence>
<keyword evidence="2" id="KW-0963">Cytoplasm</keyword>
<protein>
    <submittedName>
        <fullName evidence="8">T5orf172 domain-containing protein</fullName>
    </submittedName>
</protein>
<feature type="coiled-coil region" evidence="5">
    <location>
        <begin position="60"/>
        <end position="143"/>
    </location>
</feature>
<evidence type="ECO:0000313" key="8">
    <source>
        <dbReference type="EMBL" id="AEX84746.1"/>
    </source>
</evidence>
<dbReference type="EMBL" id="CP003257">
    <property type="protein sequence ID" value="AEX84746.1"/>
    <property type="molecule type" value="Genomic_DNA"/>
</dbReference>
<keyword evidence="3" id="KW-0518">Myosin</keyword>
<dbReference type="STRING" id="443254.Marpi_0295"/>
<dbReference type="AlphaFoldDB" id="H2J418"/>
<dbReference type="InterPro" id="IPR025280">
    <property type="entry name" value="SNIPE"/>
</dbReference>